<feature type="domain" description="Antitoxin FitA-like ribbon-helix-helix" evidence="1">
    <location>
        <begin position="7"/>
        <end position="39"/>
    </location>
</feature>
<dbReference type="InterPro" id="IPR013321">
    <property type="entry name" value="Arc_rbn_hlx_hlx"/>
</dbReference>
<dbReference type="Pfam" id="PF22513">
    <property type="entry name" value="FitA-like_RHH"/>
    <property type="match status" value="1"/>
</dbReference>
<evidence type="ECO:0000313" key="2">
    <source>
        <dbReference type="EMBL" id="QDZ40739.1"/>
    </source>
</evidence>
<sequence>MSNLSLSNLDPDLEKRLQIIASHHGRSIEEEVKVILEEMLMARDQVDNLADLARYWFGNDGVELETHPSVFPQTEAELDCDYFRH</sequence>
<organism evidence="2 3">
    <name type="scientific">Euhalothece natronophila Z-M001</name>
    <dbReference type="NCBI Taxonomy" id="522448"/>
    <lineage>
        <taxon>Bacteria</taxon>
        <taxon>Bacillati</taxon>
        <taxon>Cyanobacteriota</taxon>
        <taxon>Cyanophyceae</taxon>
        <taxon>Oscillatoriophycideae</taxon>
        <taxon>Chroococcales</taxon>
        <taxon>Halothecacae</taxon>
        <taxon>Halothece cluster</taxon>
        <taxon>Euhalothece</taxon>
    </lineage>
</organism>
<dbReference type="GO" id="GO:0006355">
    <property type="term" value="P:regulation of DNA-templated transcription"/>
    <property type="evidence" value="ECO:0007669"/>
    <property type="project" value="InterPro"/>
</dbReference>
<evidence type="ECO:0000259" key="1">
    <source>
        <dbReference type="Pfam" id="PF22513"/>
    </source>
</evidence>
<evidence type="ECO:0000313" key="3">
    <source>
        <dbReference type="Proteomes" id="UP000318453"/>
    </source>
</evidence>
<dbReference type="EMBL" id="CP042326">
    <property type="protein sequence ID" value="QDZ40739.1"/>
    <property type="molecule type" value="Genomic_DNA"/>
</dbReference>
<dbReference type="KEGG" id="enn:FRE64_12750"/>
<dbReference type="InterPro" id="IPR010985">
    <property type="entry name" value="Ribbon_hlx_hlx"/>
</dbReference>
<accession>A0A5B8NR28</accession>
<dbReference type="Proteomes" id="UP000318453">
    <property type="component" value="Chromosome"/>
</dbReference>
<name>A0A5B8NR28_9CHRO</name>
<dbReference type="AlphaFoldDB" id="A0A5B8NR28"/>
<dbReference type="InterPro" id="IPR053853">
    <property type="entry name" value="FitA-like_RHH"/>
</dbReference>
<dbReference type="SUPFAM" id="SSF47598">
    <property type="entry name" value="Ribbon-helix-helix"/>
    <property type="match status" value="1"/>
</dbReference>
<keyword evidence="3" id="KW-1185">Reference proteome</keyword>
<reference evidence="2 3" key="1">
    <citation type="submission" date="2019-08" db="EMBL/GenBank/DDBJ databases">
        <title>Carotenoids and Carotenoid Binding Proteins in the Halophilic Cyanobacterium Euhalothece sp. ZM00.</title>
        <authorList>
            <person name="Cho S.M."/>
            <person name="Song J.Y."/>
            <person name="Park Y.-I."/>
        </authorList>
    </citation>
    <scope>NUCLEOTIDE SEQUENCE [LARGE SCALE GENOMIC DNA]</scope>
    <source>
        <strain evidence="2 3">Z-M001</strain>
    </source>
</reference>
<gene>
    <name evidence="2" type="ORF">FRE64_12750</name>
</gene>
<protein>
    <recommendedName>
        <fullName evidence="1">Antitoxin FitA-like ribbon-helix-helix domain-containing protein</fullName>
    </recommendedName>
</protein>
<dbReference type="RefSeq" id="WP_146296583.1">
    <property type="nucleotide sequence ID" value="NZ_CP042326.1"/>
</dbReference>
<proteinExistence type="predicted"/>
<dbReference type="Gene3D" id="1.10.1220.10">
    <property type="entry name" value="Met repressor-like"/>
    <property type="match status" value="1"/>
</dbReference>
<dbReference type="OrthoDB" id="27260at2"/>